<proteinExistence type="predicted"/>
<gene>
    <name evidence="1" type="ORF">LTR37_021408</name>
</gene>
<comment type="caution">
    <text evidence="1">The sequence shown here is derived from an EMBL/GenBank/DDBJ whole genome shotgun (WGS) entry which is preliminary data.</text>
</comment>
<dbReference type="Proteomes" id="UP001281147">
    <property type="component" value="Unassembled WGS sequence"/>
</dbReference>
<organism evidence="1 2">
    <name type="scientific">Vermiconidia calcicola</name>
    <dbReference type="NCBI Taxonomy" id="1690605"/>
    <lineage>
        <taxon>Eukaryota</taxon>
        <taxon>Fungi</taxon>
        <taxon>Dikarya</taxon>
        <taxon>Ascomycota</taxon>
        <taxon>Pezizomycotina</taxon>
        <taxon>Dothideomycetes</taxon>
        <taxon>Dothideomycetidae</taxon>
        <taxon>Mycosphaerellales</taxon>
        <taxon>Extremaceae</taxon>
        <taxon>Vermiconidia</taxon>
    </lineage>
</organism>
<evidence type="ECO:0000313" key="1">
    <source>
        <dbReference type="EMBL" id="KAK3679570.1"/>
    </source>
</evidence>
<accession>A0ACC3M8N6</accession>
<name>A0ACC3M8N6_9PEZI</name>
<dbReference type="EMBL" id="JAUTXU010000501">
    <property type="protein sequence ID" value="KAK3679570.1"/>
    <property type="molecule type" value="Genomic_DNA"/>
</dbReference>
<evidence type="ECO:0000313" key="2">
    <source>
        <dbReference type="Proteomes" id="UP001281147"/>
    </source>
</evidence>
<keyword evidence="2" id="KW-1185">Reference proteome</keyword>
<reference evidence="1" key="1">
    <citation type="submission" date="2023-07" db="EMBL/GenBank/DDBJ databases">
        <title>Black Yeasts Isolated from many extreme environments.</title>
        <authorList>
            <person name="Coleine C."/>
            <person name="Stajich J.E."/>
            <person name="Selbmann L."/>
        </authorList>
    </citation>
    <scope>NUCLEOTIDE SEQUENCE</scope>
    <source>
        <strain evidence="1">CCFEE 5714</strain>
    </source>
</reference>
<protein>
    <submittedName>
        <fullName evidence="1">Uncharacterized protein</fullName>
    </submittedName>
</protein>
<sequence length="1016" mass="111362">MSAREDVAGQKASKEPLREEEEEEEEVGDDGVNTPEEMEVDAELAEDASALSPVMQESEVEAVDPDQVLVDDESRSQSDASSPEKPLQRKSSFNFTSLPAREPLTAKNSIGARTSQIDGQNARNSVLARSFGGKSVGVPQTDEEEYVENKSEETKAHNKTSTQLLHERINMLGKTKEPRTSKSIHQSVLGPQAAYPQLPAAEPSKAATLDDDSDDEWIAPTKSAQAVAAPVVPEQQEAKEPSPERPTMHQKSISTAQIPSPSKAQSAADMHHQKTVSVSHPNLALSMANAQSTTPAGSPVAKKHHDGPLSASKSRLYSVLKSAKNIFASSASASAAAKLEAHNNSPSRAPKRDITDESKTAAVFNMPGALYSERQLPENQGRPISVVSSTLSHSPSRKTRSSSESDKKREKQLKAQQKIEDDLEKAREKERQKAAKQQEQRVKAEQAEAAKQEREARKHPAAQADRPATANSDDADMPPPPPPKSMLPSGKLRAPGRFMKPTAPQPSRPAPVSIRVGIPSQRLHQGPPSSSLSTSQHEGAAPPVPPKQTMTRPGSAQGRVASSAAPNNARPKALEAAARKKEADERVAQKKAEQKRELERKRAAKAEEERRVEEERRAAEQQRLQEAKMASQRQAQAAEAKRREQQRLEQQRQQEEAQKAKAAHELAEAIKRERAQQQSAHPRGDIGGTLRQLAKNTVPEQAAGRAMAQANAAKPAKRVWAPEEDEPVHNQSQQPQKPGLSRGPPNYQQNDAKRRRTNEEEQQEERHSVMAPPKRPSNMRKESTLSKFPHGYTHAPPPAAHHTSMFKATVTAQHQLQHVSKPGMPGHPSQLAQVSNARIPFAENANPPGPAQHHGHGHAHPGFENMQSGAAQNKFKTPARPAHAPKSAKSSPLYPNGDNIELPDIQTDSEDEESDEDDNTGFRAPSWVASPALRDLLTQQQLVDPETVFGPIGELKMEEVFRNGKNQERLKKFRDRTSSAAWVQNGDAVTSAEKRRDMELRERVVREGGWRYDTNV</sequence>